<dbReference type="Proteomes" id="UP000053815">
    <property type="component" value="Unassembled WGS sequence"/>
</dbReference>
<keyword evidence="6 10" id="KW-0863">Zinc-finger</keyword>
<keyword evidence="8" id="KW-0539">Nucleus</keyword>
<dbReference type="SUPFAM" id="SSF57667">
    <property type="entry name" value="beta-beta-alpha zinc fingers"/>
    <property type="match status" value="1"/>
</dbReference>
<organism evidence="13">
    <name type="scientific">Mucor ambiguus</name>
    <dbReference type="NCBI Taxonomy" id="91626"/>
    <lineage>
        <taxon>Eukaryota</taxon>
        <taxon>Fungi</taxon>
        <taxon>Fungi incertae sedis</taxon>
        <taxon>Mucoromycota</taxon>
        <taxon>Mucoromycotina</taxon>
        <taxon>Mucoromycetes</taxon>
        <taxon>Mucorales</taxon>
        <taxon>Mucorineae</taxon>
        <taxon>Mucoraceae</taxon>
        <taxon>Mucor</taxon>
    </lineage>
</organism>
<dbReference type="InterPro" id="IPR051879">
    <property type="entry name" value="C2H2-ZF_Maturation_Protein"/>
</dbReference>
<evidence type="ECO:0000313" key="13">
    <source>
        <dbReference type="EMBL" id="GAN04194.1"/>
    </source>
</evidence>
<keyword evidence="5" id="KW-0479">Metal-binding</keyword>
<dbReference type="GO" id="GO:0043023">
    <property type="term" value="F:ribosomal large subunit binding"/>
    <property type="evidence" value="ECO:0007669"/>
    <property type="project" value="EnsemblFungi"/>
</dbReference>
<feature type="compositionally biased region" description="Polar residues" evidence="11">
    <location>
        <begin position="155"/>
        <end position="164"/>
    </location>
</feature>
<dbReference type="InterPro" id="IPR036236">
    <property type="entry name" value="Znf_C2H2_sf"/>
</dbReference>
<name>A0A0C9MA08_9FUNG</name>
<dbReference type="GO" id="GO:0005634">
    <property type="term" value="C:nucleus"/>
    <property type="evidence" value="ECO:0007669"/>
    <property type="project" value="UniProtKB-SubCell"/>
</dbReference>
<protein>
    <submittedName>
        <fullName evidence="13">Bud site selection-related protein</fullName>
    </submittedName>
</protein>
<accession>A0A0C9MA08</accession>
<evidence type="ECO:0000259" key="12">
    <source>
        <dbReference type="PROSITE" id="PS50157"/>
    </source>
</evidence>
<dbReference type="AlphaFoldDB" id="A0A0C9MA08"/>
<dbReference type="Pfam" id="PF12171">
    <property type="entry name" value="zf-C2H2_jaz"/>
    <property type="match status" value="1"/>
</dbReference>
<dbReference type="GO" id="GO:0005737">
    <property type="term" value="C:cytoplasm"/>
    <property type="evidence" value="ECO:0007669"/>
    <property type="project" value="UniProtKB-SubCell"/>
</dbReference>
<keyword evidence="14" id="KW-1185">Reference proteome</keyword>
<evidence type="ECO:0000256" key="8">
    <source>
        <dbReference type="ARBA" id="ARBA00023242"/>
    </source>
</evidence>
<feature type="domain" description="C2H2-type" evidence="12">
    <location>
        <begin position="95"/>
        <end position="124"/>
    </location>
</feature>
<proteinExistence type="inferred from homology"/>
<evidence type="ECO:0000256" key="9">
    <source>
        <dbReference type="ARBA" id="ARBA00038064"/>
    </source>
</evidence>
<evidence type="ECO:0000256" key="10">
    <source>
        <dbReference type="PROSITE-ProRule" id="PRU00042"/>
    </source>
</evidence>
<dbReference type="PANTHER" id="PTHR46095">
    <property type="entry name" value="ZINC FINGER PROTEIN 593"/>
    <property type="match status" value="1"/>
</dbReference>
<dbReference type="FunFam" id="3.30.160.60:FF:000299">
    <property type="entry name" value="Zinc finger protein 593"/>
    <property type="match status" value="1"/>
</dbReference>
<dbReference type="PROSITE" id="PS00028">
    <property type="entry name" value="ZINC_FINGER_C2H2_1"/>
    <property type="match status" value="1"/>
</dbReference>
<reference evidence="13" key="1">
    <citation type="submission" date="2014-09" db="EMBL/GenBank/DDBJ databases">
        <title>Draft genome sequence of an oleaginous Mucoromycotina fungus Mucor ambiguus NBRC6742.</title>
        <authorList>
            <person name="Takeda I."/>
            <person name="Yamane N."/>
            <person name="Morita T."/>
            <person name="Tamano K."/>
            <person name="Machida M."/>
            <person name="Baker S."/>
            <person name="Koike H."/>
        </authorList>
    </citation>
    <scope>NUCLEOTIDE SEQUENCE</scope>
    <source>
        <strain evidence="13">NBRC 6742</strain>
    </source>
</reference>
<evidence type="ECO:0000313" key="14">
    <source>
        <dbReference type="Proteomes" id="UP000053815"/>
    </source>
</evidence>
<dbReference type="PROSITE" id="PS50157">
    <property type="entry name" value="ZINC_FINGER_C2H2_2"/>
    <property type="match status" value="1"/>
</dbReference>
<dbReference type="PANTHER" id="PTHR46095:SF1">
    <property type="entry name" value="ZINC FINGER PROTEIN 593"/>
    <property type="match status" value="1"/>
</dbReference>
<dbReference type="GO" id="GO:0008270">
    <property type="term" value="F:zinc ion binding"/>
    <property type="evidence" value="ECO:0007669"/>
    <property type="project" value="UniProtKB-KW"/>
</dbReference>
<evidence type="ECO:0000256" key="6">
    <source>
        <dbReference type="ARBA" id="ARBA00022771"/>
    </source>
</evidence>
<comment type="subcellular location">
    <subcellularLocation>
        <location evidence="2">Cytoplasm</location>
    </subcellularLocation>
    <subcellularLocation>
        <location evidence="1">Nucleus</location>
    </subcellularLocation>
</comment>
<keyword evidence="7" id="KW-0862">Zinc</keyword>
<evidence type="ECO:0000256" key="2">
    <source>
        <dbReference type="ARBA" id="ARBA00004496"/>
    </source>
</evidence>
<keyword evidence="3" id="KW-0963">Cytoplasm</keyword>
<dbReference type="GO" id="GO:0030687">
    <property type="term" value="C:preribosome, large subunit precursor"/>
    <property type="evidence" value="ECO:0007669"/>
    <property type="project" value="EnsemblFungi"/>
</dbReference>
<dbReference type="InterPro" id="IPR013087">
    <property type="entry name" value="Znf_C2H2_type"/>
</dbReference>
<evidence type="ECO:0000256" key="5">
    <source>
        <dbReference type="ARBA" id="ARBA00022723"/>
    </source>
</evidence>
<gene>
    <name evidence="13" type="ORF">MAM1_0057c03654</name>
</gene>
<keyword evidence="4" id="KW-0690">Ribosome biogenesis</keyword>
<dbReference type="STRING" id="91626.A0A0C9MA08"/>
<evidence type="ECO:0000256" key="1">
    <source>
        <dbReference type="ARBA" id="ARBA00004123"/>
    </source>
</evidence>
<dbReference type="Gene3D" id="3.30.160.60">
    <property type="entry name" value="Classic Zinc Finger"/>
    <property type="match status" value="1"/>
</dbReference>
<evidence type="ECO:0000256" key="4">
    <source>
        <dbReference type="ARBA" id="ARBA00022517"/>
    </source>
</evidence>
<evidence type="ECO:0000256" key="7">
    <source>
        <dbReference type="ARBA" id="ARBA00022833"/>
    </source>
</evidence>
<dbReference type="GO" id="GO:0000055">
    <property type="term" value="P:ribosomal large subunit export from nucleus"/>
    <property type="evidence" value="ECO:0007669"/>
    <property type="project" value="EnsemblFungi"/>
</dbReference>
<sequence length="164" mass="19063">MLSQPPIYAKIALPFSVTSFIKDFSSSHSLYIELEEMGRLRRKRTHHGIRDNYRKQRTRAYTRDLDQIADDLKPENVDKKKNQEIDTDLPGLGQHYCVECARHFISETHLTEHLKSKLHKRRLKKLEDEPYTQEEADRAAGISKPDNGKKGGRVLTSQDVTMEE</sequence>
<dbReference type="EMBL" id="DF836346">
    <property type="protein sequence ID" value="GAN04194.1"/>
    <property type="molecule type" value="Genomic_DNA"/>
</dbReference>
<dbReference type="InterPro" id="IPR022755">
    <property type="entry name" value="Znf_C2H2_jaz"/>
</dbReference>
<evidence type="ECO:0000256" key="3">
    <source>
        <dbReference type="ARBA" id="ARBA00022490"/>
    </source>
</evidence>
<evidence type="ECO:0000256" key="11">
    <source>
        <dbReference type="SAM" id="MobiDB-lite"/>
    </source>
</evidence>
<comment type="similarity">
    <text evidence="9">Belongs to the ZNF593/BUD20 C2H2-type zinc-finger protein family.</text>
</comment>
<dbReference type="OrthoDB" id="24683at2759"/>
<feature type="region of interest" description="Disordered" evidence="11">
    <location>
        <begin position="124"/>
        <end position="164"/>
    </location>
</feature>